<evidence type="ECO:0000313" key="1">
    <source>
        <dbReference type="EMBL" id="KAJ1680404.1"/>
    </source>
</evidence>
<dbReference type="EMBL" id="JAMZIH010000002">
    <property type="protein sequence ID" value="KAJ1680404.1"/>
    <property type="molecule type" value="Genomic_DNA"/>
</dbReference>
<reference evidence="1" key="1">
    <citation type="submission" date="2022-06" db="EMBL/GenBank/DDBJ databases">
        <title>Phylogenomic reconstructions and comparative analyses of Kickxellomycotina fungi.</title>
        <authorList>
            <person name="Reynolds N.K."/>
            <person name="Stajich J.E."/>
            <person name="Barry K."/>
            <person name="Grigoriev I.V."/>
            <person name="Crous P."/>
            <person name="Smith M.E."/>
        </authorList>
    </citation>
    <scope>NUCLEOTIDE SEQUENCE</scope>
    <source>
        <strain evidence="1">RSA 2271</strain>
    </source>
</reference>
<evidence type="ECO:0000313" key="2">
    <source>
        <dbReference type="Proteomes" id="UP001145114"/>
    </source>
</evidence>
<accession>A0ACC1I0Z6</accession>
<gene>
    <name evidence="1" type="primary">BUD2</name>
    <name evidence="1" type="ORF">EV182_000059</name>
</gene>
<name>A0ACC1I0Z6_9FUNG</name>
<comment type="caution">
    <text evidence="1">The sequence shown here is derived from an EMBL/GenBank/DDBJ whole genome shotgun (WGS) entry which is preliminary data.</text>
</comment>
<organism evidence="1 2">
    <name type="scientific">Spiromyces aspiralis</name>
    <dbReference type="NCBI Taxonomy" id="68401"/>
    <lineage>
        <taxon>Eukaryota</taxon>
        <taxon>Fungi</taxon>
        <taxon>Fungi incertae sedis</taxon>
        <taxon>Zoopagomycota</taxon>
        <taxon>Kickxellomycotina</taxon>
        <taxon>Kickxellomycetes</taxon>
        <taxon>Kickxellales</taxon>
        <taxon>Kickxellaceae</taxon>
        <taxon>Spiromyces</taxon>
    </lineage>
</organism>
<dbReference type="Proteomes" id="UP001145114">
    <property type="component" value="Unassembled WGS sequence"/>
</dbReference>
<protein>
    <submittedName>
        <fullName evidence="1">GTPase activating factor</fullName>
    </submittedName>
</protein>
<proteinExistence type="predicted"/>
<keyword evidence="2" id="KW-1185">Reference proteome</keyword>
<sequence length="1462" mass="159789">MSVPNQPAIAAFSMWDVVDPAPDRIGRLENQYNALVELKAALELWTNYTYQWVQSFQGFRKSLHSVFDSFDRVASLYMPMHAPPRHYAPSIADSLASDAAPASPNQYASAGAKIPSADGRYDSAFEAFLRDMAPTLDGAVSTFISQVEGIQVLRSSLHSALDVYQTAFRTNCNPATQSSQNAYELDLTYANAMEDLGCISLEYEAELQRLLTTSRAAVEEMVSTFLLNVQDWLSAEDSLFVSIRDAFDQAFEHSVDALPAHTAKFKEQMALIKSYIKRTCGGGSGSATTKSPHCHNQHELAFTKGKRSGYLMVNLPKDPGKWQCRYLYISPDGKLQYFPTHTDFSSAAANTQDRQGQPSSSNVATELATLKLCKAVFGSQDDRDNVLTVTLPDSSTIRLQAPTKWEASAWLTGIRIFTEKQSTLDILSQRLHSVDEEEGGGGGREGRGDSDIASDGDDRSNAGHITNTKPKATANKNLTAHIPLGKTSLKRGKKHDTRCSIIDAVKELDRHVEDADILTHKSRQLGQLENLAVIKIGKMRLWAHELSRNRGHYLEPASYLTPTYGADWHPVVAYIQHSSTSTATFSLTRLADGSLIPPTAINLSTLAIHDINVVDASLFNNPSCLSIRVPSEVLGNARCGVSPNQGINPFLNGISDDSDCLHSWQLPSSTQFLPETGQTSSSPSHVRPLIIYLSMDSIVERDSWVDTLRSLADPCYLGPVAVSSAATPNTSLPQILSSPTELLLKFRVERSVWIRLMDSRGMPNLGRHQFIFSIDGSAIAKTNMWSVPPGMLKWDSNVFFAGNLGNINFGAMFHMVAKSNKRADYHSKGDVHTGTSRTFSEIGYVHVPLPSMQRGVLYDGWYPVIGGSLHNNSNSSHSHSHSSSNSNNNNNNSSNSNSSNSKNSSDGKSPYHARSGASESVVSFGSSNHPAAPIPSSPEIMPQFQLDRHQPPPGAATAVTSDAIPTLTHRLGDVNLCVFHDELIILDNSHYAAVNALLTDFSHPMLILDLAQVAKSRDWLIETFLKVMLAQGKIVEWLTAIIEAELSSQKMHDSVLLFRASSICTQAVDAFMRMVGMTFVDEMIGPVVREVVGRQINCEVDPHRLKPGERVDDRWLVLLDLMRKLWHTIEQAQHKCPLEMQRLFGHIRRIVRAHYNSNLPDGGGGGSSRADDGSSIGSSGSSSSGGVASVKYTCVTGFLFLRLVCPAMLSPKRFGLVQSRPSAAAQRTLTLMAKGIQGLANMSDFGHKEPYMQPMNEFVKECIPSLKNFIDTVTAAPSSFVSPILYSGIQPLDLSKLAHAHTLRRGGVPGNSSLHAPCLVDKDRELASLCRYINNHRDEIRALLPLTPSALTSAAVSSPLQSSQDIKPSTQQQQSSLPSMLDCSSSNFSLISDNSNTTNDSSSASQLVAAHNPFREPQKLLSLINACRKIDHLVEICRNSNFIPQPAKVPVPPSEESTNTAP</sequence>